<evidence type="ECO:0000256" key="12">
    <source>
        <dbReference type="ARBA" id="ARBA00023136"/>
    </source>
</evidence>
<dbReference type="PROSITE" id="PS00086">
    <property type="entry name" value="CYTOCHROME_P450"/>
    <property type="match status" value="1"/>
</dbReference>
<dbReference type="PRINTS" id="PR00463">
    <property type="entry name" value="EP450I"/>
</dbReference>
<evidence type="ECO:0000313" key="16">
    <source>
        <dbReference type="Proteomes" id="UP001367676"/>
    </source>
</evidence>
<dbReference type="PRINTS" id="PR00385">
    <property type="entry name" value="P450"/>
</dbReference>
<dbReference type="InterPro" id="IPR050196">
    <property type="entry name" value="Cytochrome_P450_Monoox"/>
</dbReference>
<dbReference type="GO" id="GO:0005506">
    <property type="term" value="F:iron ion binding"/>
    <property type="evidence" value="ECO:0007669"/>
    <property type="project" value="InterPro"/>
</dbReference>
<evidence type="ECO:0000256" key="11">
    <source>
        <dbReference type="ARBA" id="ARBA00023033"/>
    </source>
</evidence>
<keyword evidence="5 13" id="KW-0349">Heme</keyword>
<evidence type="ECO:0000256" key="14">
    <source>
        <dbReference type="RuleBase" id="RU000461"/>
    </source>
</evidence>
<keyword evidence="10 13" id="KW-0408">Iron</keyword>
<evidence type="ECO:0000256" key="6">
    <source>
        <dbReference type="ARBA" id="ARBA00022723"/>
    </source>
</evidence>
<dbReference type="GO" id="GO:0004497">
    <property type="term" value="F:monooxygenase activity"/>
    <property type="evidence" value="ECO:0007669"/>
    <property type="project" value="UniProtKB-KW"/>
</dbReference>
<keyword evidence="6 13" id="KW-0479">Metal-binding</keyword>
<dbReference type="Gene3D" id="1.10.630.10">
    <property type="entry name" value="Cytochrome P450"/>
    <property type="match status" value="1"/>
</dbReference>
<feature type="binding site" description="axial binding residue" evidence="13">
    <location>
        <position position="380"/>
    </location>
    <ligand>
        <name>heme</name>
        <dbReference type="ChEBI" id="CHEBI:30413"/>
    </ligand>
    <ligandPart>
        <name>Fe</name>
        <dbReference type="ChEBI" id="CHEBI:18248"/>
    </ligandPart>
</feature>
<keyword evidence="7" id="KW-0256">Endoplasmic reticulum</keyword>
<evidence type="ECO:0000256" key="9">
    <source>
        <dbReference type="ARBA" id="ARBA00023002"/>
    </source>
</evidence>
<dbReference type="GO" id="GO:0020037">
    <property type="term" value="F:heme binding"/>
    <property type="evidence" value="ECO:0007669"/>
    <property type="project" value="InterPro"/>
</dbReference>
<evidence type="ECO:0000256" key="1">
    <source>
        <dbReference type="ARBA" id="ARBA00001971"/>
    </source>
</evidence>
<dbReference type="GO" id="GO:0016705">
    <property type="term" value="F:oxidoreductase activity, acting on paired donors, with incorporation or reduction of molecular oxygen"/>
    <property type="evidence" value="ECO:0007669"/>
    <property type="project" value="InterPro"/>
</dbReference>
<dbReference type="InterPro" id="IPR036396">
    <property type="entry name" value="Cyt_P450_sf"/>
</dbReference>
<organism evidence="15 16">
    <name type="scientific">Parthenolecanium corni</name>
    <dbReference type="NCBI Taxonomy" id="536013"/>
    <lineage>
        <taxon>Eukaryota</taxon>
        <taxon>Metazoa</taxon>
        <taxon>Ecdysozoa</taxon>
        <taxon>Arthropoda</taxon>
        <taxon>Hexapoda</taxon>
        <taxon>Insecta</taxon>
        <taxon>Pterygota</taxon>
        <taxon>Neoptera</taxon>
        <taxon>Paraneoptera</taxon>
        <taxon>Hemiptera</taxon>
        <taxon>Sternorrhyncha</taxon>
        <taxon>Coccoidea</taxon>
        <taxon>Coccidae</taxon>
        <taxon>Parthenolecanium</taxon>
    </lineage>
</organism>
<dbReference type="PANTHER" id="PTHR24291">
    <property type="entry name" value="CYTOCHROME P450 FAMILY 4"/>
    <property type="match status" value="1"/>
</dbReference>
<evidence type="ECO:0000256" key="13">
    <source>
        <dbReference type="PIRSR" id="PIRSR602401-1"/>
    </source>
</evidence>
<evidence type="ECO:0000256" key="8">
    <source>
        <dbReference type="ARBA" id="ARBA00022848"/>
    </source>
</evidence>
<evidence type="ECO:0000256" key="10">
    <source>
        <dbReference type="ARBA" id="ARBA00023004"/>
    </source>
</evidence>
<name>A0AAN9TKA7_9HEMI</name>
<keyword evidence="8" id="KW-0492">Microsome</keyword>
<keyword evidence="16" id="KW-1185">Reference proteome</keyword>
<dbReference type="InterPro" id="IPR002401">
    <property type="entry name" value="Cyt_P450_E_grp-I"/>
</dbReference>
<protein>
    <recommendedName>
        <fullName evidence="17">Cytochrome P450</fullName>
    </recommendedName>
</protein>
<keyword evidence="12" id="KW-0472">Membrane</keyword>
<evidence type="ECO:0000256" key="7">
    <source>
        <dbReference type="ARBA" id="ARBA00022824"/>
    </source>
</evidence>
<comment type="similarity">
    <text evidence="4 14">Belongs to the cytochrome P450 family.</text>
</comment>
<proteinExistence type="inferred from homology"/>
<dbReference type="InterPro" id="IPR001128">
    <property type="entry name" value="Cyt_P450"/>
</dbReference>
<evidence type="ECO:0000256" key="3">
    <source>
        <dbReference type="ARBA" id="ARBA00004406"/>
    </source>
</evidence>
<keyword evidence="9 14" id="KW-0560">Oxidoreductase</keyword>
<reference evidence="15 16" key="1">
    <citation type="submission" date="2024-03" db="EMBL/GenBank/DDBJ databases">
        <title>Adaptation during the transition from Ophiocordyceps entomopathogen to insect associate is accompanied by gene loss and intensified selection.</title>
        <authorList>
            <person name="Ward C.M."/>
            <person name="Onetto C.A."/>
            <person name="Borneman A.R."/>
        </authorList>
    </citation>
    <scope>NUCLEOTIDE SEQUENCE [LARGE SCALE GENOMIC DNA]</scope>
    <source>
        <strain evidence="15">AWRI1</strain>
        <tissue evidence="15">Single Adult Female</tissue>
    </source>
</reference>
<dbReference type="InterPro" id="IPR017972">
    <property type="entry name" value="Cyt_P450_CS"/>
</dbReference>
<sequence length="443" mass="51844">MYHIIVNYLSDCKDTPRDIWIGFFHLVYVDKPDDLQVVLNNSSALQKSRVYNFFRRALGEGLLTAPVSKWRKKRRLISPLFSTKFVLNYMNVFNSHSSELVKRLKNYCDTNEHFDLWIPVSKTTLAMIWEVAVGKDVDMTEKVKDNLLEAFVKIWMYPIVMYKLYASIAGYSKYFDLADTLPKQILESKKQKFKQKIDLIKENGEESVTLSYMDQFLKYNEEGAKLTDKEIIYEANTMLAASSETNALTISFTLIMLAMNPKIQEKVYHEIVEFSGEEDRDVSIEEVQQMSYLEQCIRETLRLFPPIPFTLREVTKTFQLNNNFTIQENSNVIIPILMVHRNPNIYPNPMQWNPDNFAPEKVERRHKYSFLAFSGGARGCIGGKYAILAIKVSLMKILKNYRLETDYTMNDIKLRLEIVMRSASGYKIKIYSRRENRNFHCPK</sequence>
<comment type="cofactor">
    <cofactor evidence="1 13">
        <name>heme</name>
        <dbReference type="ChEBI" id="CHEBI:30413"/>
    </cofactor>
</comment>
<dbReference type="SUPFAM" id="SSF48264">
    <property type="entry name" value="Cytochrome P450"/>
    <property type="match status" value="1"/>
</dbReference>
<dbReference type="AlphaFoldDB" id="A0AAN9TKA7"/>
<comment type="caution">
    <text evidence="15">The sequence shown here is derived from an EMBL/GenBank/DDBJ whole genome shotgun (WGS) entry which is preliminary data.</text>
</comment>
<evidence type="ECO:0008006" key="17">
    <source>
        <dbReference type="Google" id="ProtNLM"/>
    </source>
</evidence>
<accession>A0AAN9TKA7</accession>
<dbReference type="EMBL" id="JBBCAQ010000019">
    <property type="protein sequence ID" value="KAK7595043.1"/>
    <property type="molecule type" value="Genomic_DNA"/>
</dbReference>
<gene>
    <name evidence="15" type="ORF">V9T40_001476</name>
</gene>
<evidence type="ECO:0000256" key="5">
    <source>
        <dbReference type="ARBA" id="ARBA00022617"/>
    </source>
</evidence>
<evidence type="ECO:0000256" key="2">
    <source>
        <dbReference type="ARBA" id="ARBA00004174"/>
    </source>
</evidence>
<evidence type="ECO:0000313" key="15">
    <source>
        <dbReference type="EMBL" id="KAK7595043.1"/>
    </source>
</evidence>
<keyword evidence="11 14" id="KW-0503">Monooxygenase</keyword>
<dbReference type="PANTHER" id="PTHR24291:SF189">
    <property type="entry name" value="CYTOCHROME P450 4C3-RELATED"/>
    <property type="match status" value="1"/>
</dbReference>
<dbReference type="GO" id="GO:0005789">
    <property type="term" value="C:endoplasmic reticulum membrane"/>
    <property type="evidence" value="ECO:0007669"/>
    <property type="project" value="UniProtKB-SubCell"/>
</dbReference>
<dbReference type="Pfam" id="PF00067">
    <property type="entry name" value="p450"/>
    <property type="match status" value="1"/>
</dbReference>
<evidence type="ECO:0000256" key="4">
    <source>
        <dbReference type="ARBA" id="ARBA00010617"/>
    </source>
</evidence>
<dbReference type="Proteomes" id="UP001367676">
    <property type="component" value="Unassembled WGS sequence"/>
</dbReference>
<comment type="subcellular location">
    <subcellularLocation>
        <location evidence="3">Endoplasmic reticulum membrane</location>
        <topology evidence="3">Peripheral membrane protein</topology>
    </subcellularLocation>
    <subcellularLocation>
        <location evidence="2">Microsome membrane</location>
        <topology evidence="2">Peripheral membrane protein</topology>
    </subcellularLocation>
</comment>